<reference evidence="2 3" key="1">
    <citation type="submission" date="2019-02" db="EMBL/GenBank/DDBJ databases">
        <title>Draft genome sequence of Arthrospira platensis NIES-3787.</title>
        <authorList>
            <person name="Yamaguchi H."/>
            <person name="Suzuki S."/>
            <person name="Kawachi M."/>
        </authorList>
    </citation>
    <scope>NUCLEOTIDE SEQUENCE [LARGE SCALE GENOMIC DNA]</scope>
    <source>
        <strain evidence="2 3">NIES-3787</strain>
    </source>
</reference>
<dbReference type="AlphaFoldDB" id="A0A6H9GMU1"/>
<accession>A0A6H9GMU1</accession>
<evidence type="ECO:0000313" key="3">
    <source>
        <dbReference type="Proteomes" id="UP000438874"/>
    </source>
</evidence>
<comment type="caution">
    <text evidence="2">The sequence shown here is derived from an EMBL/GenBank/DDBJ whole genome shotgun (WGS) entry which is preliminary data.</text>
</comment>
<protein>
    <submittedName>
        <fullName evidence="2">Uncharacterized protein</fullName>
    </submittedName>
</protein>
<dbReference type="RefSeq" id="WP_159250748.1">
    <property type="nucleotide sequence ID" value="NZ_BJCH01000132.1"/>
</dbReference>
<sequence length="116" mass="13618">MANFYYGNDEGQSYWLNLDHVSFVKPESGKLILKAIDGTVFRIDQEDYHALKQILWEKTLNWEDEFINESSVNYGYDNSQSTDDHHLDIEPPTGIPFKPEDWEPKDCYLDDDEIPI</sequence>
<evidence type="ECO:0000256" key="1">
    <source>
        <dbReference type="SAM" id="MobiDB-lite"/>
    </source>
</evidence>
<proteinExistence type="predicted"/>
<organism evidence="2 3">
    <name type="scientific">Microcystis aeruginosa NIES-3787</name>
    <dbReference type="NCBI Taxonomy" id="2517782"/>
    <lineage>
        <taxon>Bacteria</taxon>
        <taxon>Bacillati</taxon>
        <taxon>Cyanobacteriota</taxon>
        <taxon>Cyanophyceae</taxon>
        <taxon>Oscillatoriophycideae</taxon>
        <taxon>Chroococcales</taxon>
        <taxon>Microcystaceae</taxon>
        <taxon>Microcystis</taxon>
    </lineage>
</organism>
<dbReference type="EMBL" id="BJCH01000132">
    <property type="protein sequence ID" value="GCL48415.1"/>
    <property type="molecule type" value="Genomic_DNA"/>
</dbReference>
<gene>
    <name evidence="2" type="ORF">NIES3787_41340</name>
</gene>
<evidence type="ECO:0000313" key="2">
    <source>
        <dbReference type="EMBL" id="GCL48415.1"/>
    </source>
</evidence>
<dbReference type="Proteomes" id="UP000438874">
    <property type="component" value="Unassembled WGS sequence"/>
</dbReference>
<feature type="region of interest" description="Disordered" evidence="1">
    <location>
        <begin position="78"/>
        <end position="102"/>
    </location>
</feature>
<name>A0A6H9GMU1_MICAE</name>